<sequence length="445" mass="51914">MVDIFKKYGRITIGLVIILVVPRVCLAKYFVKAKISKETVYPMEPTVLYVSVYTSTWFTRSADLYDLQLKNSFTIRTGRPQSSYQNINGRRYNVQTFAYQIFPLREGRQEIPSLKISFATPPEGQYKGKEVSAKTNTLTYNVTSIPQSYSYEDWIVANKIKLTRTISPKKKKWHVGEVITETIRIDTKGTLASLVPTIKHDTINWGTIYNGEVSRGQKVTEDDISSYIIQTTQYLIEKPGKHKVGALKIGYYSPTYKKTLKTATKALNINAISNHNLQKLEALQDSLQKQNLQAKGATIKEEPKWYKKFNWIKGLYITITLLIVVQLWKIMRKWHIKLKQKITKFTRSESYLFIKVITTFHIKSFYLRMDQWLQCNERIKKVSVHQLFEQEIMSKWKDDYMKLCEFLFNNGNSKQVSLLNLKIALIKWRNHKTKNNKKNTTINPS</sequence>
<dbReference type="Proteomes" id="UP000826212">
    <property type="component" value="Chromosome"/>
</dbReference>
<protein>
    <submittedName>
        <fullName evidence="1">BatD family protein</fullName>
    </submittedName>
</protein>
<organism evidence="1 2">
    <name type="scientific">Halosquirtibacter laminarini</name>
    <dbReference type="NCBI Taxonomy" id="3374600"/>
    <lineage>
        <taxon>Bacteria</taxon>
        <taxon>Pseudomonadati</taxon>
        <taxon>Bacteroidota</taxon>
        <taxon>Bacteroidia</taxon>
        <taxon>Marinilabiliales</taxon>
        <taxon>Prolixibacteraceae</taxon>
        <taxon>Halosquirtibacter</taxon>
    </lineage>
</organism>
<reference evidence="1" key="1">
    <citation type="submission" date="2021-08" db="EMBL/GenBank/DDBJ databases">
        <title>Novel anaerobic bacterium isolated from sea squirt in East Sea, Republic of Korea.</title>
        <authorList>
            <person name="Nguyen T.H."/>
            <person name="Li Z."/>
            <person name="Lee Y.-J."/>
            <person name="Ko J."/>
            <person name="Kim S.-G."/>
        </authorList>
    </citation>
    <scope>NUCLEOTIDE SEQUENCE</scope>
    <source>
        <strain evidence="1">KCTC 25031</strain>
    </source>
</reference>
<gene>
    <name evidence="1" type="ORF">K4L44_15725</name>
</gene>
<dbReference type="EMBL" id="CP081303">
    <property type="protein sequence ID" value="QZE13957.1"/>
    <property type="molecule type" value="Genomic_DNA"/>
</dbReference>
<accession>A0AC61NEF7</accession>
<evidence type="ECO:0000313" key="2">
    <source>
        <dbReference type="Proteomes" id="UP000826212"/>
    </source>
</evidence>
<keyword evidence="2" id="KW-1185">Reference proteome</keyword>
<proteinExistence type="predicted"/>
<evidence type="ECO:0000313" key="1">
    <source>
        <dbReference type="EMBL" id="QZE13957.1"/>
    </source>
</evidence>
<name>A0AC61NEF7_9BACT</name>